<accession>A0A9W6QWP9</accession>
<gene>
    <name evidence="4" type="ORF">Atai01_06850</name>
</gene>
<evidence type="ECO:0000256" key="2">
    <source>
        <dbReference type="ARBA" id="ARBA00022857"/>
    </source>
</evidence>
<dbReference type="AlphaFoldDB" id="A0A9W6QWP9"/>
<dbReference type="Gene3D" id="3.90.25.10">
    <property type="entry name" value="UDP-galactose 4-epimerase, domain 1"/>
    <property type="match status" value="1"/>
</dbReference>
<comment type="caution">
    <text evidence="4">The sequence shown here is derived from an EMBL/GenBank/DDBJ whole genome shotgun (WGS) entry which is preliminary data.</text>
</comment>
<name>A0A9W6QWP9_9PSEU</name>
<evidence type="ECO:0000313" key="5">
    <source>
        <dbReference type="Proteomes" id="UP001165136"/>
    </source>
</evidence>
<dbReference type="PANTHER" id="PTHR42748:SF7">
    <property type="entry name" value="NMRA LIKE REDOX SENSOR 1-RELATED"/>
    <property type="match status" value="1"/>
</dbReference>
<dbReference type="EMBL" id="BSTI01000001">
    <property type="protein sequence ID" value="GLY64066.1"/>
    <property type="molecule type" value="Genomic_DNA"/>
</dbReference>
<proteinExistence type="inferred from homology"/>
<reference evidence="4" key="1">
    <citation type="submission" date="2023-03" db="EMBL/GenBank/DDBJ databases">
        <title>Amycolatopsis taiwanensis NBRC 103393.</title>
        <authorList>
            <person name="Ichikawa N."/>
            <person name="Sato H."/>
            <person name="Tonouchi N."/>
        </authorList>
    </citation>
    <scope>NUCLEOTIDE SEQUENCE</scope>
    <source>
        <strain evidence="4">NBRC 103393</strain>
    </source>
</reference>
<dbReference type="InterPro" id="IPR036291">
    <property type="entry name" value="NAD(P)-bd_dom_sf"/>
</dbReference>
<keyword evidence="2" id="KW-0521">NADP</keyword>
<dbReference type="Proteomes" id="UP001165136">
    <property type="component" value="Unassembled WGS sequence"/>
</dbReference>
<keyword evidence="5" id="KW-1185">Reference proteome</keyword>
<evidence type="ECO:0000259" key="3">
    <source>
        <dbReference type="Pfam" id="PF05368"/>
    </source>
</evidence>
<comment type="similarity">
    <text evidence="1">Belongs to the NmrA-type oxidoreductase family.</text>
</comment>
<dbReference type="Gene3D" id="3.40.50.720">
    <property type="entry name" value="NAD(P)-binding Rossmann-like Domain"/>
    <property type="match status" value="1"/>
</dbReference>
<dbReference type="RefSeq" id="WP_285485817.1">
    <property type="nucleotide sequence ID" value="NZ_BSTI01000001.1"/>
</dbReference>
<dbReference type="InterPro" id="IPR008030">
    <property type="entry name" value="NmrA-like"/>
</dbReference>
<evidence type="ECO:0000313" key="4">
    <source>
        <dbReference type="EMBL" id="GLY64066.1"/>
    </source>
</evidence>
<protein>
    <recommendedName>
        <fullName evidence="3">NmrA-like domain-containing protein</fullName>
    </recommendedName>
</protein>
<feature type="domain" description="NmrA-like" evidence="3">
    <location>
        <begin position="2"/>
        <end position="234"/>
    </location>
</feature>
<dbReference type="PANTHER" id="PTHR42748">
    <property type="entry name" value="NITROGEN METABOLITE REPRESSION PROTEIN NMRA FAMILY MEMBER"/>
    <property type="match status" value="1"/>
</dbReference>
<dbReference type="Pfam" id="PF05368">
    <property type="entry name" value="NmrA"/>
    <property type="match status" value="1"/>
</dbReference>
<dbReference type="InterPro" id="IPR051164">
    <property type="entry name" value="NmrA-like_oxidored"/>
</dbReference>
<organism evidence="4 5">
    <name type="scientific">Amycolatopsis taiwanensis</name>
    <dbReference type="NCBI Taxonomy" id="342230"/>
    <lineage>
        <taxon>Bacteria</taxon>
        <taxon>Bacillati</taxon>
        <taxon>Actinomycetota</taxon>
        <taxon>Actinomycetes</taxon>
        <taxon>Pseudonocardiales</taxon>
        <taxon>Pseudonocardiaceae</taxon>
        <taxon>Amycolatopsis</taxon>
    </lineage>
</organism>
<evidence type="ECO:0000256" key="1">
    <source>
        <dbReference type="ARBA" id="ARBA00006328"/>
    </source>
</evidence>
<dbReference type="SUPFAM" id="SSF51735">
    <property type="entry name" value="NAD(P)-binding Rossmann-fold domains"/>
    <property type="match status" value="1"/>
</dbReference>
<sequence length="286" mass="30760">MDRLVLVTGATGQQGGAVAARLLADGWRIRILTRDATGEKARALAAAGAEVIEGTLADKDTIDRSVRGTYGVFSVHPGPLSPGQDEASAGKEIADAVREHGVTHLVYSSAIGADGMQPQKWEVEQHIHRLGISATILRPSSFMENYHSQSDTVGVSHGALRTAAAPHVKQQFIALDDIAAFTALALADPQTYRGKTLDLVGDVLTPPQAAAAISKATGRNVPYLQRPIEELRAINERFARGYEIINAGVELPGFDIEELRRLHPGLMTFETWLARKGATMLKELLD</sequence>